<reference evidence="15" key="2">
    <citation type="submission" date="2020-11" db="EMBL/GenBank/DDBJ databases">
        <authorList>
            <person name="Cecchin M."/>
            <person name="Marcolungo L."/>
            <person name="Rossato M."/>
            <person name="Girolomoni L."/>
            <person name="Cosentino E."/>
            <person name="Cuine S."/>
            <person name="Li-Beisson Y."/>
            <person name="Delledonne M."/>
            <person name="Ballottari M."/>
        </authorList>
    </citation>
    <scope>NUCLEOTIDE SEQUENCE</scope>
    <source>
        <strain evidence="15">211/11P</strain>
        <tissue evidence="15">Whole cell</tissue>
    </source>
</reference>
<dbReference type="PANTHER" id="PTHR12497">
    <property type="entry name" value="TAZ PROTEIN TAFAZZIN"/>
    <property type="match status" value="1"/>
</dbReference>
<evidence type="ECO:0000256" key="11">
    <source>
        <dbReference type="ARBA" id="ARBA00047906"/>
    </source>
</evidence>
<keyword evidence="8" id="KW-0472">Membrane</keyword>
<comment type="subcellular location">
    <subcellularLocation>
        <location evidence="1">Mitochondrion inner membrane</location>
        <topology evidence="1">Peripheral membrane protein</topology>
        <orientation evidence="1">Intermembrane side</orientation>
    </subcellularLocation>
    <subcellularLocation>
        <location evidence="10">Mitochondrion outer membrane</location>
        <topology evidence="10">Peripheral membrane protein</topology>
        <orientation evidence="10">Intermembrane side</orientation>
    </subcellularLocation>
</comment>
<keyword evidence="6" id="KW-0443">Lipid metabolism</keyword>
<accession>A0A9D4TY16</accession>
<keyword evidence="3" id="KW-0808">Transferase</keyword>
<evidence type="ECO:0000256" key="4">
    <source>
        <dbReference type="ARBA" id="ARBA00022787"/>
    </source>
</evidence>
<gene>
    <name evidence="15" type="ORF">D9Q98_000353</name>
</gene>
<evidence type="ECO:0000256" key="2">
    <source>
        <dbReference type="ARBA" id="ARBA00010524"/>
    </source>
</evidence>
<evidence type="ECO:0000256" key="8">
    <source>
        <dbReference type="ARBA" id="ARBA00023136"/>
    </source>
</evidence>
<dbReference type="OrthoDB" id="193467at2759"/>
<dbReference type="PANTHER" id="PTHR12497:SF0">
    <property type="entry name" value="TAFAZZIN"/>
    <property type="match status" value="1"/>
</dbReference>
<keyword evidence="9" id="KW-0012">Acyltransferase</keyword>
<dbReference type="Pfam" id="PF01553">
    <property type="entry name" value="Acyltransferase"/>
    <property type="match status" value="1"/>
</dbReference>
<evidence type="ECO:0000313" key="15">
    <source>
        <dbReference type="EMBL" id="KAI3437908.1"/>
    </source>
</evidence>
<dbReference type="Proteomes" id="UP001055712">
    <property type="component" value="Unassembled WGS sequence"/>
</dbReference>
<organism evidence="15 16">
    <name type="scientific">Chlorella vulgaris</name>
    <name type="common">Green alga</name>
    <dbReference type="NCBI Taxonomy" id="3077"/>
    <lineage>
        <taxon>Eukaryota</taxon>
        <taxon>Viridiplantae</taxon>
        <taxon>Chlorophyta</taxon>
        <taxon>core chlorophytes</taxon>
        <taxon>Trebouxiophyceae</taxon>
        <taxon>Chlorellales</taxon>
        <taxon>Chlorellaceae</taxon>
        <taxon>Chlorella clade</taxon>
        <taxon>Chlorella</taxon>
    </lineage>
</organism>
<sequence>MDSLLDIEDAFSRQALSAPWGELGRSATLGIVALYSKFVVSVLNSYSAQGVDTFRQHVMHRDAAQGLITVCNHTSTMDDPMLICSLLPASFFFREHQHHGNRWSLCAAEICYSNVLLGQFFQSGKTLPIQRGGGIDQPIMRTVAAEIARGHWVHVFPEGKVTYTGTLGPLRWGIGKLVCDARRRANGRDPVVLPFYHSGMGRVLPKHAILPRTGNDIAVVVGEPLDLSDLTCRCNATGDDLRAVWRDITKRVGSALYELEARVPPNAVQAQGGTQQQDQERSRELDSALPGVPTERQ</sequence>
<dbReference type="PRINTS" id="PR00979">
    <property type="entry name" value="TAFAZZIN"/>
</dbReference>
<evidence type="ECO:0000256" key="13">
    <source>
        <dbReference type="SAM" id="MobiDB-lite"/>
    </source>
</evidence>
<evidence type="ECO:0000259" key="14">
    <source>
        <dbReference type="SMART" id="SM00563"/>
    </source>
</evidence>
<keyword evidence="16" id="KW-1185">Reference proteome</keyword>
<keyword evidence="4" id="KW-1000">Mitochondrion outer membrane</keyword>
<dbReference type="CDD" id="cd07989">
    <property type="entry name" value="LPLAT_AGPAT-like"/>
    <property type="match status" value="1"/>
</dbReference>
<evidence type="ECO:0000256" key="7">
    <source>
        <dbReference type="ARBA" id="ARBA00023128"/>
    </source>
</evidence>
<dbReference type="InterPro" id="IPR000872">
    <property type="entry name" value="Tafazzin"/>
</dbReference>
<comment type="caution">
    <text evidence="15">The sequence shown here is derived from an EMBL/GenBank/DDBJ whole genome shotgun (WGS) entry which is preliminary data.</text>
</comment>
<reference evidence="15" key="1">
    <citation type="journal article" date="2019" name="Plant J.">
        <title>Chlorella vulgaris genome assembly and annotation reveals the molecular basis for metabolic acclimation to high light conditions.</title>
        <authorList>
            <person name="Cecchin M."/>
            <person name="Marcolungo L."/>
            <person name="Rossato M."/>
            <person name="Girolomoni L."/>
            <person name="Cosentino E."/>
            <person name="Cuine S."/>
            <person name="Li-Beisson Y."/>
            <person name="Delledonne M."/>
            <person name="Ballottari M."/>
        </authorList>
    </citation>
    <scope>NUCLEOTIDE SEQUENCE</scope>
    <source>
        <strain evidence="15">211/11P</strain>
    </source>
</reference>
<name>A0A9D4TY16_CHLVU</name>
<comment type="similarity">
    <text evidence="2 12">Belongs to the taffazin family.</text>
</comment>
<proteinExistence type="inferred from homology"/>
<evidence type="ECO:0000313" key="16">
    <source>
        <dbReference type="Proteomes" id="UP001055712"/>
    </source>
</evidence>
<dbReference type="GO" id="GO:0005741">
    <property type="term" value="C:mitochondrial outer membrane"/>
    <property type="evidence" value="ECO:0007669"/>
    <property type="project" value="UniProtKB-SubCell"/>
</dbReference>
<dbReference type="GO" id="GO:0008374">
    <property type="term" value="F:O-acyltransferase activity"/>
    <property type="evidence" value="ECO:0007669"/>
    <property type="project" value="TreeGrafter"/>
</dbReference>
<evidence type="ECO:0000256" key="9">
    <source>
        <dbReference type="ARBA" id="ARBA00023315"/>
    </source>
</evidence>
<dbReference type="GO" id="GO:0006644">
    <property type="term" value="P:phospholipid metabolic process"/>
    <property type="evidence" value="ECO:0007669"/>
    <property type="project" value="InterPro"/>
</dbReference>
<dbReference type="SUPFAM" id="SSF69593">
    <property type="entry name" value="Glycerol-3-phosphate (1)-acyltransferase"/>
    <property type="match status" value="1"/>
</dbReference>
<dbReference type="InterPro" id="IPR002123">
    <property type="entry name" value="Plipid/glycerol_acylTrfase"/>
</dbReference>
<keyword evidence="5" id="KW-0999">Mitochondrion inner membrane</keyword>
<evidence type="ECO:0000256" key="6">
    <source>
        <dbReference type="ARBA" id="ARBA00023098"/>
    </source>
</evidence>
<dbReference type="EMBL" id="SIDB01000001">
    <property type="protein sequence ID" value="KAI3437908.1"/>
    <property type="molecule type" value="Genomic_DNA"/>
</dbReference>
<dbReference type="GO" id="GO:0005743">
    <property type="term" value="C:mitochondrial inner membrane"/>
    <property type="evidence" value="ECO:0007669"/>
    <property type="project" value="UniProtKB-SubCell"/>
</dbReference>
<evidence type="ECO:0000256" key="12">
    <source>
        <dbReference type="RuleBase" id="RU365062"/>
    </source>
</evidence>
<comment type="catalytic activity">
    <reaction evidence="11">
        <text>1'-[1,2-diacyl-sn-glycero-3-phospho],3'-[1-acyl-sn-glycero-3-phospho]-glycerol + a 1,2-diacyl-sn-glycero-3-phosphocholine = a cardiolipin + a 1-acyl-sn-glycero-3-phosphocholine</text>
        <dbReference type="Rhea" id="RHEA:33731"/>
        <dbReference type="ChEBI" id="CHEBI:57643"/>
        <dbReference type="ChEBI" id="CHEBI:58168"/>
        <dbReference type="ChEBI" id="CHEBI:62237"/>
        <dbReference type="ChEBI" id="CHEBI:64743"/>
    </reaction>
    <physiologicalReaction direction="left-to-right" evidence="11">
        <dbReference type="Rhea" id="RHEA:33732"/>
    </physiologicalReaction>
    <physiologicalReaction direction="right-to-left" evidence="11">
        <dbReference type="Rhea" id="RHEA:33733"/>
    </physiologicalReaction>
</comment>
<keyword evidence="7" id="KW-0496">Mitochondrion</keyword>
<evidence type="ECO:0000256" key="5">
    <source>
        <dbReference type="ARBA" id="ARBA00022792"/>
    </source>
</evidence>
<dbReference type="AlphaFoldDB" id="A0A9D4TY16"/>
<feature type="domain" description="Phospholipid/glycerol acyltransferase" evidence="14">
    <location>
        <begin position="67"/>
        <end position="200"/>
    </location>
</feature>
<protein>
    <recommendedName>
        <fullName evidence="12">Tafazzin family protein</fullName>
    </recommendedName>
</protein>
<evidence type="ECO:0000256" key="3">
    <source>
        <dbReference type="ARBA" id="ARBA00022679"/>
    </source>
</evidence>
<evidence type="ECO:0000256" key="1">
    <source>
        <dbReference type="ARBA" id="ARBA00004137"/>
    </source>
</evidence>
<evidence type="ECO:0000256" key="10">
    <source>
        <dbReference type="ARBA" id="ARBA00024323"/>
    </source>
</evidence>
<dbReference type="SMART" id="SM00563">
    <property type="entry name" value="PlsC"/>
    <property type="match status" value="1"/>
</dbReference>
<feature type="region of interest" description="Disordered" evidence="13">
    <location>
        <begin position="266"/>
        <end position="297"/>
    </location>
</feature>